<dbReference type="Gene3D" id="1.20.1250.20">
    <property type="entry name" value="MFS general substrate transporter like domains"/>
    <property type="match status" value="1"/>
</dbReference>
<feature type="transmembrane region" description="Helical" evidence="7">
    <location>
        <begin position="449"/>
        <end position="469"/>
    </location>
</feature>
<dbReference type="PANTHER" id="PTHR42718">
    <property type="entry name" value="MAJOR FACILITATOR SUPERFAMILY MULTIDRUG TRANSPORTER MFSC"/>
    <property type="match status" value="1"/>
</dbReference>
<reference evidence="9" key="1">
    <citation type="submission" date="2022-07" db="EMBL/GenBank/DDBJ databases">
        <title>Draft genome sequence of Zalerion maritima ATCC 34329, a (micro)plastics degrading marine fungus.</title>
        <authorList>
            <person name="Paco A."/>
            <person name="Goncalves M.F.M."/>
            <person name="Rocha-Santos T.A.P."/>
            <person name="Alves A."/>
        </authorList>
    </citation>
    <scope>NUCLEOTIDE SEQUENCE</scope>
    <source>
        <strain evidence="9">ATCC 34329</strain>
    </source>
</reference>
<dbReference type="PANTHER" id="PTHR42718:SF9">
    <property type="entry name" value="MAJOR FACILITATOR SUPERFAMILY MULTIDRUG TRANSPORTER MFSC"/>
    <property type="match status" value="1"/>
</dbReference>
<accession>A0AAD5RQZ5</accession>
<evidence type="ECO:0000313" key="9">
    <source>
        <dbReference type="EMBL" id="KAJ2902265.1"/>
    </source>
</evidence>
<comment type="caution">
    <text evidence="9">The sequence shown here is derived from an EMBL/GenBank/DDBJ whole genome shotgun (WGS) entry which is preliminary data.</text>
</comment>
<evidence type="ECO:0000256" key="4">
    <source>
        <dbReference type="ARBA" id="ARBA00022989"/>
    </source>
</evidence>
<feature type="transmembrane region" description="Helical" evidence="7">
    <location>
        <begin position="424"/>
        <end position="442"/>
    </location>
</feature>
<keyword evidence="5 7" id="KW-0472">Membrane</keyword>
<feature type="transmembrane region" description="Helical" evidence="7">
    <location>
        <begin position="184"/>
        <end position="203"/>
    </location>
</feature>
<protein>
    <recommendedName>
        <fullName evidence="8">Major facilitator superfamily (MFS) profile domain-containing protein</fullName>
    </recommendedName>
</protein>
<dbReference type="Pfam" id="PF07690">
    <property type="entry name" value="MFS_1"/>
    <property type="match status" value="1"/>
</dbReference>
<feature type="transmembrane region" description="Helical" evidence="7">
    <location>
        <begin position="116"/>
        <end position="142"/>
    </location>
</feature>
<dbReference type="Proteomes" id="UP001201980">
    <property type="component" value="Unassembled WGS sequence"/>
</dbReference>
<keyword evidence="2" id="KW-0813">Transport</keyword>
<feature type="region of interest" description="Disordered" evidence="6">
    <location>
        <begin position="90"/>
        <end position="109"/>
    </location>
</feature>
<name>A0AAD5RQZ5_9PEZI</name>
<organism evidence="9 10">
    <name type="scientific">Zalerion maritima</name>
    <dbReference type="NCBI Taxonomy" id="339359"/>
    <lineage>
        <taxon>Eukaryota</taxon>
        <taxon>Fungi</taxon>
        <taxon>Dikarya</taxon>
        <taxon>Ascomycota</taxon>
        <taxon>Pezizomycotina</taxon>
        <taxon>Sordariomycetes</taxon>
        <taxon>Lulworthiomycetidae</taxon>
        <taxon>Lulworthiales</taxon>
        <taxon>Lulworthiaceae</taxon>
        <taxon>Zalerion</taxon>
    </lineage>
</organism>
<dbReference type="PROSITE" id="PS50850">
    <property type="entry name" value="MFS"/>
    <property type="match status" value="1"/>
</dbReference>
<feature type="transmembrane region" description="Helical" evidence="7">
    <location>
        <begin position="343"/>
        <end position="364"/>
    </location>
</feature>
<dbReference type="AlphaFoldDB" id="A0AAD5RQZ5"/>
<feature type="transmembrane region" description="Helical" evidence="7">
    <location>
        <begin position="570"/>
        <end position="589"/>
    </location>
</feature>
<feature type="transmembrane region" description="Helical" evidence="7">
    <location>
        <begin position="475"/>
        <end position="500"/>
    </location>
</feature>
<feature type="transmembrane region" description="Helical" evidence="7">
    <location>
        <begin position="314"/>
        <end position="331"/>
    </location>
</feature>
<dbReference type="EMBL" id="JAKWBI020000118">
    <property type="protein sequence ID" value="KAJ2902265.1"/>
    <property type="molecule type" value="Genomic_DNA"/>
</dbReference>
<evidence type="ECO:0000313" key="10">
    <source>
        <dbReference type="Proteomes" id="UP001201980"/>
    </source>
</evidence>
<dbReference type="CDD" id="cd17476">
    <property type="entry name" value="MFS_Amf1_MDR_like"/>
    <property type="match status" value="1"/>
</dbReference>
<dbReference type="GO" id="GO:0016020">
    <property type="term" value="C:membrane"/>
    <property type="evidence" value="ECO:0007669"/>
    <property type="project" value="UniProtKB-SubCell"/>
</dbReference>
<feature type="domain" description="Major facilitator superfamily (MFS) profile" evidence="8">
    <location>
        <begin position="119"/>
        <end position="592"/>
    </location>
</feature>
<proteinExistence type="predicted"/>
<evidence type="ECO:0000256" key="5">
    <source>
        <dbReference type="ARBA" id="ARBA00023136"/>
    </source>
</evidence>
<evidence type="ECO:0000256" key="7">
    <source>
        <dbReference type="SAM" id="Phobius"/>
    </source>
</evidence>
<evidence type="ECO:0000259" key="8">
    <source>
        <dbReference type="PROSITE" id="PS50850"/>
    </source>
</evidence>
<keyword evidence="4 7" id="KW-1133">Transmembrane helix</keyword>
<dbReference type="InterPro" id="IPR020846">
    <property type="entry name" value="MFS_dom"/>
</dbReference>
<dbReference type="InterPro" id="IPR011701">
    <property type="entry name" value="MFS"/>
</dbReference>
<dbReference type="SUPFAM" id="SSF103473">
    <property type="entry name" value="MFS general substrate transporter"/>
    <property type="match status" value="2"/>
</dbReference>
<feature type="transmembrane region" description="Helical" evidence="7">
    <location>
        <begin position="272"/>
        <end position="294"/>
    </location>
</feature>
<evidence type="ECO:0000256" key="3">
    <source>
        <dbReference type="ARBA" id="ARBA00022692"/>
    </source>
</evidence>
<keyword evidence="10" id="KW-1185">Reference proteome</keyword>
<keyword evidence="3 7" id="KW-0812">Transmembrane</keyword>
<comment type="subcellular location">
    <subcellularLocation>
        <location evidence="1">Membrane</location>
        <topology evidence="1">Multi-pass membrane protein</topology>
    </subcellularLocation>
</comment>
<evidence type="ECO:0000256" key="1">
    <source>
        <dbReference type="ARBA" id="ARBA00004141"/>
    </source>
</evidence>
<evidence type="ECO:0000256" key="6">
    <source>
        <dbReference type="SAM" id="MobiDB-lite"/>
    </source>
</evidence>
<evidence type="ECO:0000256" key="2">
    <source>
        <dbReference type="ARBA" id="ARBA00022448"/>
    </source>
</evidence>
<feature type="compositionally biased region" description="Polar residues" evidence="6">
    <location>
        <begin position="55"/>
        <end position="81"/>
    </location>
</feature>
<feature type="transmembrane region" description="Helical" evidence="7">
    <location>
        <begin position="154"/>
        <end position="172"/>
    </location>
</feature>
<feature type="transmembrane region" description="Helical" evidence="7">
    <location>
        <begin position="247"/>
        <end position="266"/>
    </location>
</feature>
<sequence>MNPPELELQDIDPSWLFLVPGLLLFVVFTRGDKSVIHLRKHVTKEPRNGHGPLTPSISTPVSDENPTTHRQAQRESGASQTIAVSVHNGPAVKDEEKGEVPSPSHPHPELPSKAKCIALVATVTGAGFMNTLSIQATVIILPTIGKDLDIPDSRLQWIVSAYALTFGCFLLLWGRIADIYGKRLIFISGSIWVAVVTLVNPFIKNEIGFNLFRGLQGLGAAANVPTAIGILGTTFPPGKAKNYAFSAYAAGAPLGSIFGNLLSGFITAYADWLWVFVAMGILCGIIAAAGFFVIPKPKSTLHDQGVHAKNSVDWLGACLITAGLLALMFALTQGNVVGWSTPWIPALIVVSLILIALFIVWQWWLEKKGKQPLMKVSMFHSTRFSAAMVIMGLFFSSFNNFLVYTTYFYQEYQGYDTLQTTLRFIPTGVVGVITAFVVAQLLSRVPTVMLLIFGMSCVSAANLLFAVPIPPTTSYFAYSLWAMILSVFGADTTWPCLTLFTSASLPHEDQALGGALINAVGQFGRAIGLAIVTAVQTSVMAKERGVSVEHVGQVVQWEEASLKGLRAADWLSFGLGVTALSVVCIFFRGSGIVGKVEKRGRGGGEEAIMNEEDSN</sequence>
<feature type="transmembrane region" description="Helical" evidence="7">
    <location>
        <begin position="14"/>
        <end position="31"/>
    </location>
</feature>
<feature type="transmembrane region" description="Helical" evidence="7">
    <location>
        <begin position="384"/>
        <end position="404"/>
    </location>
</feature>
<dbReference type="InterPro" id="IPR036259">
    <property type="entry name" value="MFS_trans_sf"/>
</dbReference>
<gene>
    <name evidence="9" type="ORF">MKZ38_000806</name>
</gene>
<dbReference type="Gene3D" id="1.20.1720.10">
    <property type="entry name" value="Multidrug resistance protein D"/>
    <property type="match status" value="1"/>
</dbReference>
<dbReference type="GO" id="GO:0022857">
    <property type="term" value="F:transmembrane transporter activity"/>
    <property type="evidence" value="ECO:0007669"/>
    <property type="project" value="InterPro"/>
</dbReference>
<feature type="region of interest" description="Disordered" evidence="6">
    <location>
        <begin position="42"/>
        <end position="81"/>
    </location>
</feature>